<name>A0ABM9Q6Q0_9ENTR</name>
<proteinExistence type="predicted"/>
<evidence type="ECO:0000313" key="1">
    <source>
        <dbReference type="EMBL" id="CCJ81097.1"/>
    </source>
</evidence>
<gene>
    <name evidence="1" type="ORF">BN134_1825</name>
</gene>
<protein>
    <submittedName>
        <fullName evidence="1">Uncharacterized protein</fullName>
    </submittedName>
</protein>
<accession>A0ABM9Q6Q0</accession>
<evidence type="ECO:0000313" key="2">
    <source>
        <dbReference type="Proteomes" id="UP000009342"/>
    </source>
</evidence>
<organism evidence="1 2">
    <name type="scientific">Cronobacter dublinensis 1210</name>
    <dbReference type="NCBI Taxonomy" id="1208656"/>
    <lineage>
        <taxon>Bacteria</taxon>
        <taxon>Pseudomonadati</taxon>
        <taxon>Pseudomonadota</taxon>
        <taxon>Gammaproteobacteria</taxon>
        <taxon>Enterobacterales</taxon>
        <taxon>Enterobacteriaceae</taxon>
        <taxon>Cronobacter</taxon>
    </lineage>
</organism>
<dbReference type="Proteomes" id="UP000009342">
    <property type="component" value="Unassembled WGS sequence"/>
</dbReference>
<keyword evidence="2" id="KW-1185">Reference proteome</keyword>
<comment type="caution">
    <text evidence="1">The sequence shown here is derived from an EMBL/GenBank/DDBJ whole genome shotgun (WGS) entry which is preliminary data.</text>
</comment>
<reference evidence="2" key="1">
    <citation type="journal article" date="2012" name="PLoS ONE">
        <title>Comparative analysis of genome sequences covering the seven cronobacter species.</title>
        <authorList>
            <person name="Joseph S."/>
            <person name="Desai P."/>
            <person name="Ji Y."/>
            <person name="Cummings C.A."/>
            <person name="Shih R."/>
            <person name="Degoricija L."/>
            <person name="Rico A."/>
            <person name="Brzoska P."/>
            <person name="Hamby S.E."/>
            <person name="Masood N."/>
            <person name="Hariri S."/>
            <person name="Sonbol H."/>
            <person name="Chuzhanova N."/>
            <person name="McClelland M."/>
            <person name="Furtado M.R."/>
            <person name="Forsythe S.J."/>
        </authorList>
    </citation>
    <scope>NUCLEOTIDE SEQUENCE [LARGE SCALE GENOMIC DNA]</scope>
    <source>
        <strain evidence="2">1210</strain>
    </source>
</reference>
<sequence>MSVRPGISAGRKDLHYQRHLFWLQIRRQTPDGAGSVASRPSLG</sequence>
<dbReference type="EMBL" id="CAKZ01000084">
    <property type="protein sequence ID" value="CCJ81097.1"/>
    <property type="molecule type" value="Genomic_DNA"/>
</dbReference>